<reference evidence="2" key="1">
    <citation type="journal article" date="2015" name="Proc. Natl. Acad. Sci. U.S.A.">
        <title>Networks of energetic and metabolic interactions define dynamics in microbial communities.</title>
        <authorList>
            <person name="Embree M."/>
            <person name="Liu J.K."/>
            <person name="Al-Bassam M.M."/>
            <person name="Zengler K."/>
        </authorList>
    </citation>
    <scope>NUCLEOTIDE SEQUENCE</scope>
</reference>
<feature type="transmembrane region" description="Helical" evidence="1">
    <location>
        <begin position="60"/>
        <end position="78"/>
    </location>
</feature>
<comment type="caution">
    <text evidence="2">The sequence shown here is derived from an EMBL/GenBank/DDBJ whole genome shotgun (WGS) entry which is preliminary data.</text>
</comment>
<keyword evidence="1" id="KW-1133">Transmembrane helix</keyword>
<keyword evidence="1" id="KW-0812">Transmembrane</keyword>
<evidence type="ECO:0000256" key="1">
    <source>
        <dbReference type="SAM" id="Phobius"/>
    </source>
</evidence>
<proteinExistence type="predicted"/>
<dbReference type="EMBL" id="LNQE01000427">
    <property type="protein sequence ID" value="KUG26648.1"/>
    <property type="molecule type" value="Genomic_DNA"/>
</dbReference>
<protein>
    <submittedName>
        <fullName evidence="2">Uncharacterized protein</fullName>
    </submittedName>
</protein>
<sequence>MGINSYYSNEEQKFAHIISDLKNLPKVKAGDNFEYNLMVKINNKNFELSVPERRFIFNRALVPAAAVTFSIMIFFFFFTESSVNLENPFLTPPEIRANYSTAKTDTIVLSQPGLSADFTAEKAKVNSKTAQTPQSNIVRVVVEPSDAVTVESVVLPFDDKSSVDLDSFVSGNRVQQSRAQRGQLVSGSSQPSQFDGFFIKERASKEAIELHRIKLDSLKNAQKTEND</sequence>
<name>A0A0W8G0F5_9ZZZZ</name>
<keyword evidence="1" id="KW-0472">Membrane</keyword>
<gene>
    <name evidence="2" type="ORF">ASZ90_003515</name>
</gene>
<dbReference type="AlphaFoldDB" id="A0A0W8G0F5"/>
<evidence type="ECO:0000313" key="2">
    <source>
        <dbReference type="EMBL" id="KUG26648.1"/>
    </source>
</evidence>
<accession>A0A0W8G0F5</accession>
<organism evidence="2">
    <name type="scientific">hydrocarbon metagenome</name>
    <dbReference type="NCBI Taxonomy" id="938273"/>
    <lineage>
        <taxon>unclassified sequences</taxon>
        <taxon>metagenomes</taxon>
        <taxon>ecological metagenomes</taxon>
    </lineage>
</organism>